<feature type="region of interest" description="Disordered" evidence="1">
    <location>
        <begin position="296"/>
        <end position="318"/>
    </location>
</feature>
<dbReference type="Proteomes" id="UP000654370">
    <property type="component" value="Unassembled WGS sequence"/>
</dbReference>
<evidence type="ECO:0000313" key="3">
    <source>
        <dbReference type="Proteomes" id="UP000654370"/>
    </source>
</evidence>
<name>A0A8H7PEY4_MORIS</name>
<sequence>MALNALSPSTYSQEPLQTSHQPFEPQAEDILCDEELLDLFRVVKSILRKKPNTERISKLLFCFCYALGEDVKFYKEVGGNEDRMYFKEESARTYSILRLPYSANDPAASRFKEYVANKERGARNGSNHSPVPVSANIPERMSTGHPLSVSYLTSPGHKMPTDYNSQSNATLPPPRSSSPGFQNYRPLIPAARSGSPQHSADRGMPVDPIISGAAGSSSRHTSFSQPYPTIPEELAQHTQKYPTKPMETIEPHQRGFYYEEGRLSKEDAILRRYAEQGVLTQASLLKKRKRRSTDINIGLGYSTTGGPPKKTKMPHRHGEFEQRRDDIIGRLRSISVVDLEQKAAKMGNDFTLEVDHVDDVEDKEYMPEEATKALEPSLRILTTQANLKPHLDNGMNQNGIYYNTDYFRLYLAFEQFQKAHTKLYPHDKADSTDGTSAPSTPSTGVMATMSSSFGQIGNNSDSDRSVNMKIYRNFVEPHLTETNWAAFRRNIVVGERMMQLTKILGQGVLLMTKELSGSKIHLTFTNNEWDEFLNGLRTGKWDELFKDLTPSPDGGSALVYELQSKFATERWFHPSGALKHPHTTRTSVSSMVAAPEPVDSRVSSSRVSSPRVSSPRVSSPRVSSPRVSSPRVSSPRVSSPSVPSPRLPAAAEVAPDVPTTTA</sequence>
<feature type="compositionally biased region" description="Low complexity" evidence="1">
    <location>
        <begin position="600"/>
        <end position="641"/>
    </location>
</feature>
<evidence type="ECO:0000256" key="1">
    <source>
        <dbReference type="SAM" id="MobiDB-lite"/>
    </source>
</evidence>
<keyword evidence="3" id="KW-1185">Reference proteome</keyword>
<dbReference type="AlphaFoldDB" id="A0A8H7PEY4"/>
<accession>A0A8H7PEY4</accession>
<gene>
    <name evidence="2" type="ORF">INT43_001543</name>
</gene>
<feature type="region of interest" description="Disordered" evidence="1">
    <location>
        <begin position="575"/>
        <end position="662"/>
    </location>
</feature>
<evidence type="ECO:0000313" key="2">
    <source>
        <dbReference type="EMBL" id="KAG2172066.1"/>
    </source>
</evidence>
<feature type="region of interest" description="Disordered" evidence="1">
    <location>
        <begin position="119"/>
        <end position="205"/>
    </location>
</feature>
<proteinExistence type="predicted"/>
<reference evidence="2" key="1">
    <citation type="submission" date="2020-12" db="EMBL/GenBank/DDBJ databases">
        <title>Metabolic potential, ecology and presence of endohyphal bacteria is reflected in genomic diversity of Mucoromycotina.</title>
        <authorList>
            <person name="Muszewska A."/>
            <person name="Okrasinska A."/>
            <person name="Steczkiewicz K."/>
            <person name="Drgas O."/>
            <person name="Orlowska M."/>
            <person name="Perlinska-Lenart U."/>
            <person name="Aleksandrzak-Piekarczyk T."/>
            <person name="Szatraj K."/>
            <person name="Zielenkiewicz U."/>
            <person name="Pilsyk S."/>
            <person name="Malc E."/>
            <person name="Mieczkowski P."/>
            <person name="Kruszewska J.S."/>
            <person name="Biernat P."/>
            <person name="Pawlowska J."/>
        </authorList>
    </citation>
    <scope>NUCLEOTIDE SEQUENCE</scope>
    <source>
        <strain evidence="2">WA0000067209</strain>
    </source>
</reference>
<dbReference type="EMBL" id="JAEPQZ010000018">
    <property type="protein sequence ID" value="KAG2172066.1"/>
    <property type="molecule type" value="Genomic_DNA"/>
</dbReference>
<protein>
    <submittedName>
        <fullName evidence="2">Uncharacterized protein</fullName>
    </submittedName>
</protein>
<organism evidence="2 3">
    <name type="scientific">Mortierella isabellina</name>
    <name type="common">Filamentous fungus</name>
    <name type="synonym">Umbelopsis isabellina</name>
    <dbReference type="NCBI Taxonomy" id="91625"/>
    <lineage>
        <taxon>Eukaryota</taxon>
        <taxon>Fungi</taxon>
        <taxon>Fungi incertae sedis</taxon>
        <taxon>Mucoromycota</taxon>
        <taxon>Mucoromycotina</taxon>
        <taxon>Umbelopsidomycetes</taxon>
        <taxon>Umbelopsidales</taxon>
        <taxon>Umbelopsidaceae</taxon>
        <taxon>Umbelopsis</taxon>
    </lineage>
</organism>
<comment type="caution">
    <text evidence="2">The sequence shown here is derived from an EMBL/GenBank/DDBJ whole genome shotgun (WGS) entry which is preliminary data.</text>
</comment>
<dbReference type="OrthoDB" id="2363016at2759"/>